<dbReference type="EMBL" id="JACGCI010000139">
    <property type="protein sequence ID" value="KAF6743647.1"/>
    <property type="molecule type" value="Genomic_DNA"/>
</dbReference>
<evidence type="ECO:0000259" key="2">
    <source>
        <dbReference type="Pfam" id="PF01926"/>
    </source>
</evidence>
<evidence type="ECO:0000313" key="3">
    <source>
        <dbReference type="EMBL" id="KAF6743647.1"/>
    </source>
</evidence>
<keyword evidence="4" id="KW-1185">Reference proteome</keyword>
<keyword evidence="3" id="KW-0378">Hydrolase</keyword>
<gene>
    <name evidence="3" type="ORF">DFP72DRAFT_932261</name>
</gene>
<protein>
    <submittedName>
        <fullName evidence="3">P-loop containing nucleoside triphosphate hydrolase protein</fullName>
    </submittedName>
</protein>
<dbReference type="Pfam" id="PF01926">
    <property type="entry name" value="MMR_HSR1"/>
    <property type="match status" value="1"/>
</dbReference>
<dbReference type="OrthoDB" id="2916324at2759"/>
<feature type="region of interest" description="Disordered" evidence="1">
    <location>
        <begin position="236"/>
        <end position="262"/>
    </location>
</feature>
<comment type="caution">
    <text evidence="3">The sequence shown here is derived from an EMBL/GenBank/DDBJ whole genome shotgun (WGS) entry which is preliminary data.</text>
</comment>
<reference evidence="3 4" key="1">
    <citation type="submission" date="2020-07" db="EMBL/GenBank/DDBJ databases">
        <title>Comparative genomics of pyrophilous fungi reveals a link between fire events and developmental genes.</title>
        <authorList>
            <consortium name="DOE Joint Genome Institute"/>
            <person name="Steindorff A.S."/>
            <person name="Carver A."/>
            <person name="Calhoun S."/>
            <person name="Stillman K."/>
            <person name="Liu H."/>
            <person name="Lipzen A."/>
            <person name="Pangilinan J."/>
            <person name="Labutti K."/>
            <person name="Bruns T.D."/>
            <person name="Grigoriev I.V."/>
        </authorList>
    </citation>
    <scope>NUCLEOTIDE SEQUENCE [LARGE SCALE GENOMIC DNA]</scope>
    <source>
        <strain evidence="3 4">CBS 144469</strain>
    </source>
</reference>
<dbReference type="SUPFAM" id="SSF52540">
    <property type="entry name" value="P-loop containing nucleoside triphosphate hydrolases"/>
    <property type="match status" value="1"/>
</dbReference>
<dbReference type="Proteomes" id="UP000521943">
    <property type="component" value="Unassembled WGS sequence"/>
</dbReference>
<dbReference type="CDD" id="cd00882">
    <property type="entry name" value="Ras_like_GTPase"/>
    <property type="match status" value="1"/>
</dbReference>
<dbReference type="InterPro" id="IPR006073">
    <property type="entry name" value="GTP-bd"/>
</dbReference>
<name>A0A8H6HCH2_9AGAR</name>
<dbReference type="Gene3D" id="3.40.50.300">
    <property type="entry name" value="P-loop containing nucleotide triphosphate hydrolases"/>
    <property type="match status" value="1"/>
</dbReference>
<proteinExistence type="predicted"/>
<dbReference type="GO" id="GO:0016787">
    <property type="term" value="F:hydrolase activity"/>
    <property type="evidence" value="ECO:0007669"/>
    <property type="project" value="UniProtKB-KW"/>
</dbReference>
<organism evidence="3 4">
    <name type="scientific">Ephemerocybe angulata</name>
    <dbReference type="NCBI Taxonomy" id="980116"/>
    <lineage>
        <taxon>Eukaryota</taxon>
        <taxon>Fungi</taxon>
        <taxon>Dikarya</taxon>
        <taxon>Basidiomycota</taxon>
        <taxon>Agaricomycotina</taxon>
        <taxon>Agaricomycetes</taxon>
        <taxon>Agaricomycetidae</taxon>
        <taxon>Agaricales</taxon>
        <taxon>Agaricineae</taxon>
        <taxon>Psathyrellaceae</taxon>
        <taxon>Ephemerocybe</taxon>
    </lineage>
</organism>
<dbReference type="AlphaFoldDB" id="A0A8H6HCH2"/>
<dbReference type="InterPro" id="IPR027417">
    <property type="entry name" value="P-loop_NTPase"/>
</dbReference>
<evidence type="ECO:0000256" key="1">
    <source>
        <dbReference type="SAM" id="MobiDB-lite"/>
    </source>
</evidence>
<evidence type="ECO:0000313" key="4">
    <source>
        <dbReference type="Proteomes" id="UP000521943"/>
    </source>
</evidence>
<feature type="domain" description="G" evidence="2">
    <location>
        <begin position="20"/>
        <end position="105"/>
    </location>
</feature>
<accession>A0A8H6HCH2</accession>
<dbReference type="GO" id="GO:0005525">
    <property type="term" value="F:GTP binding"/>
    <property type="evidence" value="ECO:0007669"/>
    <property type="project" value="InterPro"/>
</dbReference>
<sequence>MSASSSSSATPIFLASDILILVTGLTGSGRSTFINALLPSKAEKMKVGKSSSLSSCTKHVSFALVDLDKTRFKEASGRLVLVDTPGFNDSEQSDAHVAADILDWVVKSFPGGAKQRCAVLYLYDISQNRYAEPDLSAVSNMRVDLYQQLCLVNTHWDTLGHQEREKRQKNLEGRWRRILSLGAKVYSFGNNADDAWKIVSDLLKLFDKGKTVDTKSATLLMRNGIRGKDGVSIGKVSASRARNRGRERAPATAPGRTVATGNREAKKKGLLAALLSCFSADHAM</sequence>